<dbReference type="PATRIC" id="fig|1122180.6.peg.118"/>
<dbReference type="OrthoDB" id="230260at2"/>
<evidence type="ECO:0000259" key="19">
    <source>
        <dbReference type="Pfam" id="PF13614"/>
    </source>
</evidence>
<evidence type="ECO:0000256" key="5">
    <source>
        <dbReference type="ARBA" id="ARBA00022475"/>
    </source>
</evidence>
<feature type="domain" description="Tyrosine-protein kinase G-rich" evidence="20">
    <location>
        <begin position="428"/>
        <end position="507"/>
    </location>
</feature>
<keyword evidence="7 21" id="KW-0808">Transferase</keyword>
<dbReference type="AlphaFoldDB" id="A0A017H7S1"/>
<dbReference type="InterPro" id="IPR005702">
    <property type="entry name" value="Wzc-like_C"/>
</dbReference>
<feature type="transmembrane region" description="Helical" evidence="17">
    <location>
        <begin position="40"/>
        <end position="59"/>
    </location>
</feature>
<feature type="domain" description="Polysaccharide chain length determinant N-terminal" evidence="18">
    <location>
        <begin position="29"/>
        <end position="118"/>
    </location>
</feature>
<dbReference type="eggNOG" id="COG3206">
    <property type="taxonomic scope" value="Bacteria"/>
</dbReference>
<dbReference type="InterPro" id="IPR032807">
    <property type="entry name" value="GNVR"/>
</dbReference>
<evidence type="ECO:0000256" key="12">
    <source>
        <dbReference type="ARBA" id="ARBA00022989"/>
    </source>
</evidence>
<evidence type="ECO:0000259" key="18">
    <source>
        <dbReference type="Pfam" id="PF02706"/>
    </source>
</evidence>
<evidence type="ECO:0000256" key="2">
    <source>
        <dbReference type="ARBA" id="ARBA00007316"/>
    </source>
</evidence>
<evidence type="ECO:0000256" key="11">
    <source>
        <dbReference type="ARBA" id="ARBA00022840"/>
    </source>
</evidence>
<comment type="similarity">
    <text evidence="2">Belongs to the CpsD/CapB family.</text>
</comment>
<keyword evidence="21" id="KW-0614">Plasmid</keyword>
<dbReference type="HOGENOM" id="CLU_009912_2_0_5"/>
<dbReference type="SUPFAM" id="SSF52540">
    <property type="entry name" value="P-loop containing nucleoside triphosphate hydrolases"/>
    <property type="match status" value="1"/>
</dbReference>
<keyword evidence="13 17" id="KW-0472">Membrane</keyword>
<feature type="transmembrane region" description="Helical" evidence="17">
    <location>
        <begin position="486"/>
        <end position="509"/>
    </location>
</feature>
<keyword evidence="12 17" id="KW-1133">Transmembrane helix</keyword>
<dbReference type="PANTHER" id="PTHR32309">
    <property type="entry name" value="TYROSINE-PROTEIN KINASE"/>
    <property type="match status" value="1"/>
</dbReference>
<dbReference type="eggNOG" id="COG0489">
    <property type="taxonomic scope" value="Bacteria"/>
</dbReference>
<evidence type="ECO:0000256" key="1">
    <source>
        <dbReference type="ARBA" id="ARBA00004429"/>
    </source>
</evidence>
<comment type="similarity">
    <text evidence="3">Belongs to the etk/wzc family.</text>
</comment>
<keyword evidence="14 21" id="KW-0829">Tyrosine-protein kinase</keyword>
<evidence type="ECO:0000256" key="16">
    <source>
        <dbReference type="SAM" id="Coils"/>
    </source>
</evidence>
<keyword evidence="9" id="KW-0547">Nucleotide-binding</keyword>
<evidence type="ECO:0000256" key="13">
    <source>
        <dbReference type="ARBA" id="ARBA00023136"/>
    </source>
</evidence>
<comment type="caution">
    <text evidence="21">The sequence shown here is derived from an EMBL/GenBank/DDBJ whole genome shotgun (WGS) entry which is preliminary data.</text>
</comment>
<evidence type="ECO:0000256" key="7">
    <source>
        <dbReference type="ARBA" id="ARBA00022679"/>
    </source>
</evidence>
<evidence type="ECO:0000256" key="9">
    <source>
        <dbReference type="ARBA" id="ARBA00022741"/>
    </source>
</evidence>
<evidence type="ECO:0000256" key="3">
    <source>
        <dbReference type="ARBA" id="ARBA00008883"/>
    </source>
</evidence>
<keyword evidence="10 21" id="KW-0418">Kinase</keyword>
<keyword evidence="16" id="KW-0175">Coiled coil</keyword>
<keyword evidence="6" id="KW-0997">Cell inner membrane</keyword>
<dbReference type="GO" id="GO:0004715">
    <property type="term" value="F:non-membrane spanning protein tyrosine kinase activity"/>
    <property type="evidence" value="ECO:0007669"/>
    <property type="project" value="UniProtKB-EC"/>
</dbReference>
<dbReference type="PANTHER" id="PTHR32309:SF13">
    <property type="entry name" value="FERRIC ENTEROBACTIN TRANSPORT PROTEIN FEPE"/>
    <property type="match status" value="1"/>
</dbReference>
<evidence type="ECO:0000313" key="22">
    <source>
        <dbReference type="Proteomes" id="UP000025047"/>
    </source>
</evidence>
<keyword evidence="5" id="KW-1003">Cell membrane</keyword>
<dbReference type="GO" id="GO:0005886">
    <property type="term" value="C:plasma membrane"/>
    <property type="evidence" value="ECO:0007669"/>
    <property type="project" value="UniProtKB-SubCell"/>
</dbReference>
<sequence>MNETVGSVFQRNWGKRNGDGDGGGELVVNFTEFFRILRRGLWIIAACFLVGGFVSYVMVKRVPPTYTAASQILLGKQSQADNLLGDLFEGLALDGSQIPGQIALMQSGRLLSRVAEQLELDTRPEFNAALRPDDGESVPLTVRAKRLVSRATERVMAALGRPAQQAATGAATEGADADSPLLRAARAERQSLGEQADYVAGLSSGLRVRQVGNTALVDIYFVSPDPTIAAAVVNSVADQYIAFQLEEKLRGTRRITEGLNERIASLRLQVEAAEGTVVEFRDRMLGSNSGGTERFEQQIRELSSRLVQVNAAQAEIDGSLREIDRLIEDQGLLAVIGVLESDLLGQLEAERAALQMRMARLEERFEAGSPRIAEAADDVARVEQALGQEIMRLRDLLANEAAVAAAKAGSIRDQLRNLEQRFLTLSQQQIRLGQLEREAEASRLVYESFLSTFTQTSEIGSLQEADARVVSYAQPPRAPSAPNKKVAVFLGLVAGLFAGLALVFLRAFLDRSIDSPEKLRRLLGDVPVVASLPSLRRFFRRVDPVSVVNEKGSLALAEGVRTLRNTLMLRRTEPGWKVAVISAQKNEGKTTTSLLLAHAAVRAGKSCIVVETDLRKSSIAKVLDLPTSPDIVDVLLRRVPLKEALRKDPKTGAHVLSAQPDIADPAGLLLSDRMTEMVHELEQLFDLIIFDTSPLVLVSDALPVARLCDDVVLTVRWKRSDTNDLRDCLSMLRVAGVPITCAVMTMTREREAPRYYYREGSEAAP</sequence>
<dbReference type="InterPro" id="IPR050445">
    <property type="entry name" value="Bact_polysacc_biosynth/exp"/>
</dbReference>
<evidence type="ECO:0000256" key="17">
    <source>
        <dbReference type="SAM" id="Phobius"/>
    </source>
</evidence>
<dbReference type="Gene3D" id="3.40.50.300">
    <property type="entry name" value="P-loop containing nucleotide triphosphate hydrolases"/>
    <property type="match status" value="1"/>
</dbReference>
<dbReference type="EMBL" id="APGJ01000010">
    <property type="protein sequence ID" value="EYD70360.1"/>
    <property type="molecule type" value="Genomic_DNA"/>
</dbReference>
<keyword evidence="8 17" id="KW-0812">Transmembrane</keyword>
<feature type="coiled-coil region" evidence="16">
    <location>
        <begin position="256"/>
        <end position="364"/>
    </location>
</feature>
<dbReference type="RefSeq" id="WP_017929756.1">
    <property type="nucleotide sequence ID" value="NZ_CM002676.1"/>
</dbReference>
<organism evidence="21 22">
    <name type="scientific">Limimaricola hongkongensis DSM 17492</name>
    <dbReference type="NCBI Taxonomy" id="1122180"/>
    <lineage>
        <taxon>Bacteria</taxon>
        <taxon>Pseudomonadati</taxon>
        <taxon>Pseudomonadota</taxon>
        <taxon>Alphaproteobacteria</taxon>
        <taxon>Rhodobacterales</taxon>
        <taxon>Paracoccaceae</taxon>
        <taxon>Limimaricola</taxon>
    </lineage>
</organism>
<evidence type="ECO:0000256" key="14">
    <source>
        <dbReference type="ARBA" id="ARBA00023137"/>
    </source>
</evidence>
<geneLocation type="plasmid" evidence="21 22">
    <name>pLokhon02</name>
</geneLocation>
<keyword evidence="22" id="KW-1185">Reference proteome</keyword>
<comment type="subcellular location">
    <subcellularLocation>
        <location evidence="1">Cell inner membrane</location>
        <topology evidence="1">Multi-pass membrane protein</topology>
    </subcellularLocation>
</comment>
<evidence type="ECO:0000256" key="10">
    <source>
        <dbReference type="ARBA" id="ARBA00022777"/>
    </source>
</evidence>
<dbReference type="Pfam" id="PF02706">
    <property type="entry name" value="Wzz"/>
    <property type="match status" value="1"/>
</dbReference>
<dbReference type="Pfam" id="PF13807">
    <property type="entry name" value="GNVR"/>
    <property type="match status" value="1"/>
</dbReference>
<dbReference type="CDD" id="cd05387">
    <property type="entry name" value="BY-kinase"/>
    <property type="match status" value="1"/>
</dbReference>
<comment type="catalytic activity">
    <reaction evidence="15">
        <text>L-tyrosyl-[protein] + ATP = O-phospho-L-tyrosyl-[protein] + ADP + H(+)</text>
        <dbReference type="Rhea" id="RHEA:10596"/>
        <dbReference type="Rhea" id="RHEA-COMP:10136"/>
        <dbReference type="Rhea" id="RHEA-COMP:20101"/>
        <dbReference type="ChEBI" id="CHEBI:15378"/>
        <dbReference type="ChEBI" id="CHEBI:30616"/>
        <dbReference type="ChEBI" id="CHEBI:46858"/>
        <dbReference type="ChEBI" id="CHEBI:61978"/>
        <dbReference type="ChEBI" id="CHEBI:456216"/>
        <dbReference type="EC" id="2.7.10.2"/>
    </reaction>
</comment>
<dbReference type="EC" id="2.7.10.2" evidence="4"/>
<evidence type="ECO:0000259" key="20">
    <source>
        <dbReference type="Pfam" id="PF13807"/>
    </source>
</evidence>
<evidence type="ECO:0000256" key="15">
    <source>
        <dbReference type="ARBA" id="ARBA00051245"/>
    </source>
</evidence>
<evidence type="ECO:0000256" key="6">
    <source>
        <dbReference type="ARBA" id="ARBA00022519"/>
    </source>
</evidence>
<evidence type="ECO:0000313" key="21">
    <source>
        <dbReference type="EMBL" id="EYD70360.1"/>
    </source>
</evidence>
<evidence type="ECO:0000256" key="4">
    <source>
        <dbReference type="ARBA" id="ARBA00011903"/>
    </source>
</evidence>
<dbReference type="InterPro" id="IPR003856">
    <property type="entry name" value="LPS_length_determ_N"/>
</dbReference>
<accession>A0A017H7S1</accession>
<evidence type="ECO:0000256" key="8">
    <source>
        <dbReference type="ARBA" id="ARBA00022692"/>
    </source>
</evidence>
<dbReference type="Proteomes" id="UP000025047">
    <property type="component" value="Plasmid pLokhon02"/>
</dbReference>
<dbReference type="InterPro" id="IPR027417">
    <property type="entry name" value="P-loop_NTPase"/>
</dbReference>
<proteinExistence type="inferred from homology"/>
<gene>
    <name evidence="21" type="ORF">Lokhon_00114</name>
</gene>
<feature type="domain" description="AAA" evidence="19">
    <location>
        <begin position="580"/>
        <end position="696"/>
    </location>
</feature>
<reference evidence="21 22" key="1">
    <citation type="submission" date="2013-03" db="EMBL/GenBank/DDBJ databases">
        <authorList>
            <person name="Fiebig A."/>
            <person name="Goeker M."/>
            <person name="Klenk H.-P.P."/>
        </authorList>
    </citation>
    <scope>NUCLEOTIDE SEQUENCE [LARGE SCALE GENOMIC DNA]</scope>
    <source>
        <strain evidence="21 22">DSM 17492</strain>
        <plasmid evidence="21 22">pLokhon02</plasmid>
    </source>
</reference>
<protein>
    <recommendedName>
        <fullName evidence="4">non-specific protein-tyrosine kinase</fullName>
        <ecNumber evidence="4">2.7.10.2</ecNumber>
    </recommendedName>
</protein>
<name>A0A017H7S1_9RHOB</name>
<dbReference type="Pfam" id="PF13614">
    <property type="entry name" value="AAA_31"/>
    <property type="match status" value="1"/>
</dbReference>
<dbReference type="InterPro" id="IPR025669">
    <property type="entry name" value="AAA_dom"/>
</dbReference>
<keyword evidence="11" id="KW-0067">ATP-binding</keyword>